<evidence type="ECO:0000313" key="2">
    <source>
        <dbReference type="Proteomes" id="UP000235145"/>
    </source>
</evidence>
<sequence length="114" mass="12862">MMFLRSRSLFLAFRKSRGRGENLGCGMIGMSPVLGSALGSAQAGLEPKESAESNWEPDCYGLNRFSFQNPLFSSPIKLFSSPLRHFLGHLQTHLLSQMRSSTTHTWNFISLWYC</sequence>
<evidence type="ECO:0000313" key="1">
    <source>
        <dbReference type="EMBL" id="KAJ0219672.1"/>
    </source>
</evidence>
<dbReference type="Proteomes" id="UP000235145">
    <property type="component" value="Unassembled WGS sequence"/>
</dbReference>
<accession>A0A9R1WB53</accession>
<name>A0A9R1WB53_LACSA</name>
<gene>
    <name evidence="1" type="ORF">LSAT_V11C200064320</name>
</gene>
<proteinExistence type="predicted"/>
<keyword evidence="2" id="KW-1185">Reference proteome</keyword>
<organism evidence="1 2">
    <name type="scientific">Lactuca sativa</name>
    <name type="common">Garden lettuce</name>
    <dbReference type="NCBI Taxonomy" id="4236"/>
    <lineage>
        <taxon>Eukaryota</taxon>
        <taxon>Viridiplantae</taxon>
        <taxon>Streptophyta</taxon>
        <taxon>Embryophyta</taxon>
        <taxon>Tracheophyta</taxon>
        <taxon>Spermatophyta</taxon>
        <taxon>Magnoliopsida</taxon>
        <taxon>eudicotyledons</taxon>
        <taxon>Gunneridae</taxon>
        <taxon>Pentapetalae</taxon>
        <taxon>asterids</taxon>
        <taxon>campanulids</taxon>
        <taxon>Asterales</taxon>
        <taxon>Asteraceae</taxon>
        <taxon>Cichorioideae</taxon>
        <taxon>Cichorieae</taxon>
        <taxon>Lactucinae</taxon>
        <taxon>Lactuca</taxon>
    </lineage>
</organism>
<dbReference type="EMBL" id="NBSK02000002">
    <property type="protein sequence ID" value="KAJ0219672.1"/>
    <property type="molecule type" value="Genomic_DNA"/>
</dbReference>
<protein>
    <submittedName>
        <fullName evidence="1">Uncharacterized protein</fullName>
    </submittedName>
</protein>
<comment type="caution">
    <text evidence="1">The sequence shown here is derived from an EMBL/GenBank/DDBJ whole genome shotgun (WGS) entry which is preliminary data.</text>
</comment>
<dbReference type="AlphaFoldDB" id="A0A9R1WB53"/>
<reference evidence="1 2" key="1">
    <citation type="journal article" date="2017" name="Nat. Commun.">
        <title>Genome assembly with in vitro proximity ligation data and whole-genome triplication in lettuce.</title>
        <authorList>
            <person name="Reyes-Chin-Wo S."/>
            <person name="Wang Z."/>
            <person name="Yang X."/>
            <person name="Kozik A."/>
            <person name="Arikit S."/>
            <person name="Song C."/>
            <person name="Xia L."/>
            <person name="Froenicke L."/>
            <person name="Lavelle D.O."/>
            <person name="Truco M.J."/>
            <person name="Xia R."/>
            <person name="Zhu S."/>
            <person name="Xu C."/>
            <person name="Xu H."/>
            <person name="Xu X."/>
            <person name="Cox K."/>
            <person name="Korf I."/>
            <person name="Meyers B.C."/>
            <person name="Michelmore R.W."/>
        </authorList>
    </citation>
    <scope>NUCLEOTIDE SEQUENCE [LARGE SCALE GENOMIC DNA]</scope>
    <source>
        <strain evidence="2">cv. Salinas</strain>
        <tissue evidence="1">Seedlings</tissue>
    </source>
</reference>